<accession>A0A0A9ADQ0</accession>
<proteinExistence type="predicted"/>
<protein>
    <submittedName>
        <fullName evidence="1">Uncharacterized protein</fullName>
    </submittedName>
</protein>
<name>A0A0A9ADQ0_ARUDO</name>
<reference evidence="1" key="1">
    <citation type="submission" date="2014-09" db="EMBL/GenBank/DDBJ databases">
        <authorList>
            <person name="Magalhaes I.L.F."/>
            <person name="Oliveira U."/>
            <person name="Santos F.R."/>
            <person name="Vidigal T.H.D.A."/>
            <person name="Brescovit A.D."/>
            <person name="Santos A.J."/>
        </authorList>
    </citation>
    <scope>NUCLEOTIDE SEQUENCE</scope>
    <source>
        <tissue evidence="1">Shoot tissue taken approximately 20 cm above the soil surface</tissue>
    </source>
</reference>
<evidence type="ECO:0000313" key="1">
    <source>
        <dbReference type="EMBL" id="JAD49764.1"/>
    </source>
</evidence>
<dbReference type="EMBL" id="GBRH01248131">
    <property type="protein sequence ID" value="JAD49764.1"/>
    <property type="molecule type" value="Transcribed_RNA"/>
</dbReference>
<reference evidence="1" key="2">
    <citation type="journal article" date="2015" name="Data Brief">
        <title>Shoot transcriptome of the giant reed, Arundo donax.</title>
        <authorList>
            <person name="Barrero R.A."/>
            <person name="Guerrero F.D."/>
            <person name="Moolhuijzen P."/>
            <person name="Goolsby J.A."/>
            <person name="Tidwell J."/>
            <person name="Bellgard S.E."/>
            <person name="Bellgard M.I."/>
        </authorList>
    </citation>
    <scope>NUCLEOTIDE SEQUENCE</scope>
    <source>
        <tissue evidence="1">Shoot tissue taken approximately 20 cm above the soil surface</tissue>
    </source>
</reference>
<sequence>MGTARKPEWCLSNSMLHSHLSRKASWRTVWDGLCS</sequence>
<dbReference type="AlphaFoldDB" id="A0A0A9ADQ0"/>
<organism evidence="1">
    <name type="scientific">Arundo donax</name>
    <name type="common">Giant reed</name>
    <name type="synonym">Donax arundinaceus</name>
    <dbReference type="NCBI Taxonomy" id="35708"/>
    <lineage>
        <taxon>Eukaryota</taxon>
        <taxon>Viridiplantae</taxon>
        <taxon>Streptophyta</taxon>
        <taxon>Embryophyta</taxon>
        <taxon>Tracheophyta</taxon>
        <taxon>Spermatophyta</taxon>
        <taxon>Magnoliopsida</taxon>
        <taxon>Liliopsida</taxon>
        <taxon>Poales</taxon>
        <taxon>Poaceae</taxon>
        <taxon>PACMAD clade</taxon>
        <taxon>Arundinoideae</taxon>
        <taxon>Arundineae</taxon>
        <taxon>Arundo</taxon>
    </lineage>
</organism>